<evidence type="ECO:0000313" key="4">
    <source>
        <dbReference type="EMBL" id="NEI73632.1"/>
    </source>
</evidence>
<name>A0A6L9UGZ9_9HYPH</name>
<evidence type="ECO:0008006" key="6">
    <source>
        <dbReference type="Google" id="ProtNLM"/>
    </source>
</evidence>
<evidence type="ECO:0000256" key="3">
    <source>
        <dbReference type="RuleBase" id="RU003707"/>
    </source>
</evidence>
<dbReference type="PANTHER" id="PTHR11941:SF54">
    <property type="entry name" value="ENOYL-COA HYDRATASE, MITOCHONDRIAL"/>
    <property type="match status" value="1"/>
</dbReference>
<sequence length="258" mass="28205">MAECVELIYDGRIAEIWLNRPKVLNALSRQLMDELNEAVADIARSNARALILAGRGERAFCAGADIKEFRPIATTVDARAYHYRRDVCSALQALPMPTIAAVHGYTFGGGIALALPCDVRIAADDTIFALPETALGTFPGMGVTVRLPQLIGRSEAKRLIFTGERIDASEALRMGLVTAVVPREALVDEARRCALRISEKAPLGIAYAKESVVRGERIPLAEGLRVETDLNMFMDTTEDYAEAARAFVEKRKPRFKGA</sequence>
<gene>
    <name evidence="4" type="ORF">GR212_29190</name>
</gene>
<dbReference type="Gene3D" id="1.10.12.10">
    <property type="entry name" value="Lyase 2-enoyl-coa Hydratase, Chain A, domain 2"/>
    <property type="match status" value="1"/>
</dbReference>
<dbReference type="Pfam" id="PF00378">
    <property type="entry name" value="ECH_1"/>
    <property type="match status" value="1"/>
</dbReference>
<dbReference type="EMBL" id="WUEY01000020">
    <property type="protein sequence ID" value="NEI73632.1"/>
    <property type="molecule type" value="Genomic_DNA"/>
</dbReference>
<keyword evidence="2" id="KW-0456">Lyase</keyword>
<dbReference type="InterPro" id="IPR001753">
    <property type="entry name" value="Enoyl-CoA_hydra/iso"/>
</dbReference>
<evidence type="ECO:0000256" key="2">
    <source>
        <dbReference type="ARBA" id="ARBA00023239"/>
    </source>
</evidence>
<dbReference type="AlphaFoldDB" id="A0A6L9UGZ9"/>
<dbReference type="FunFam" id="3.90.226.10:FF:000009">
    <property type="entry name" value="Carnitinyl-CoA dehydratase"/>
    <property type="match status" value="1"/>
</dbReference>
<reference evidence="4 5" key="1">
    <citation type="submission" date="2019-12" db="EMBL/GenBank/DDBJ databases">
        <title>Rhizobium genotypes associated with high levels of biological nitrogen fixation by grain legumes in a temperate-maritime cropping system.</title>
        <authorList>
            <person name="Maluk M."/>
            <person name="Francesc Ferrando Molina F."/>
            <person name="Lopez Del Egido L."/>
            <person name="Lafos M."/>
            <person name="Langarica-Fuentes A."/>
            <person name="Gebre Yohannes G."/>
            <person name="Young M.W."/>
            <person name="Martin P."/>
            <person name="Gantlett R."/>
            <person name="Kenicer G."/>
            <person name="Hawes C."/>
            <person name="Begg G.S."/>
            <person name="Quilliam R.S."/>
            <person name="Squire G.R."/>
            <person name="Poole P.S."/>
            <person name="Young P.W."/>
            <person name="Iannetta P.M."/>
            <person name="James E.K."/>
        </authorList>
    </citation>
    <scope>NUCLEOTIDE SEQUENCE [LARGE SCALE GENOMIC DNA]</scope>
    <source>
        <strain evidence="4 5">JHI1118</strain>
    </source>
</reference>
<comment type="similarity">
    <text evidence="1 3">Belongs to the enoyl-CoA hydratase/isomerase family.</text>
</comment>
<evidence type="ECO:0000256" key="1">
    <source>
        <dbReference type="ARBA" id="ARBA00005254"/>
    </source>
</evidence>
<dbReference type="CDD" id="cd06558">
    <property type="entry name" value="crotonase-like"/>
    <property type="match status" value="1"/>
</dbReference>
<accession>A0A6L9UGZ9</accession>
<comment type="caution">
    <text evidence="4">The sequence shown here is derived from an EMBL/GenBank/DDBJ whole genome shotgun (WGS) entry which is preliminary data.</text>
</comment>
<organism evidence="4 5">
    <name type="scientific">Rhizobium lusitanum</name>
    <dbReference type="NCBI Taxonomy" id="293958"/>
    <lineage>
        <taxon>Bacteria</taxon>
        <taxon>Pseudomonadati</taxon>
        <taxon>Pseudomonadota</taxon>
        <taxon>Alphaproteobacteria</taxon>
        <taxon>Hyphomicrobiales</taxon>
        <taxon>Rhizobiaceae</taxon>
        <taxon>Rhizobium/Agrobacterium group</taxon>
        <taxon>Rhizobium</taxon>
    </lineage>
</organism>
<dbReference type="GO" id="GO:0006635">
    <property type="term" value="P:fatty acid beta-oxidation"/>
    <property type="evidence" value="ECO:0007669"/>
    <property type="project" value="TreeGrafter"/>
</dbReference>
<dbReference type="PROSITE" id="PS00166">
    <property type="entry name" value="ENOYL_COA_HYDRATASE"/>
    <property type="match status" value="1"/>
</dbReference>
<protein>
    <recommendedName>
        <fullName evidence="6">Enoyl-CoA hydratase</fullName>
    </recommendedName>
</protein>
<dbReference type="SUPFAM" id="SSF52096">
    <property type="entry name" value="ClpP/crotonase"/>
    <property type="match status" value="1"/>
</dbReference>
<dbReference type="InterPro" id="IPR029045">
    <property type="entry name" value="ClpP/crotonase-like_dom_sf"/>
</dbReference>
<proteinExistence type="inferred from homology"/>
<dbReference type="Gene3D" id="3.90.226.10">
    <property type="entry name" value="2-enoyl-CoA Hydratase, Chain A, domain 1"/>
    <property type="match status" value="1"/>
</dbReference>
<evidence type="ECO:0000313" key="5">
    <source>
        <dbReference type="Proteomes" id="UP000483035"/>
    </source>
</evidence>
<dbReference type="PANTHER" id="PTHR11941">
    <property type="entry name" value="ENOYL-COA HYDRATASE-RELATED"/>
    <property type="match status" value="1"/>
</dbReference>
<dbReference type="InterPro" id="IPR018376">
    <property type="entry name" value="Enoyl-CoA_hyd/isom_CS"/>
</dbReference>
<dbReference type="InterPro" id="IPR014748">
    <property type="entry name" value="Enoyl-CoA_hydra_C"/>
</dbReference>
<dbReference type="GO" id="GO:0016829">
    <property type="term" value="F:lyase activity"/>
    <property type="evidence" value="ECO:0007669"/>
    <property type="project" value="UniProtKB-KW"/>
</dbReference>
<dbReference type="RefSeq" id="WP_163992139.1">
    <property type="nucleotide sequence ID" value="NZ_WUEY01000020.1"/>
</dbReference>
<dbReference type="Proteomes" id="UP000483035">
    <property type="component" value="Unassembled WGS sequence"/>
</dbReference>